<dbReference type="Gene3D" id="3.30.300.30">
    <property type="match status" value="1"/>
</dbReference>
<dbReference type="InterPro" id="IPR012728">
    <property type="entry name" value="Pls/PosA_C"/>
</dbReference>
<dbReference type="PROSITE" id="PS00455">
    <property type="entry name" value="AMP_BINDING"/>
    <property type="match status" value="1"/>
</dbReference>
<dbReference type="InterPro" id="IPR000873">
    <property type="entry name" value="AMP-dep_synth/lig_dom"/>
</dbReference>
<dbReference type="InterPro" id="IPR020845">
    <property type="entry name" value="AMP-binding_CS"/>
</dbReference>
<dbReference type="GO" id="GO:0031177">
    <property type="term" value="F:phosphopantetheine binding"/>
    <property type="evidence" value="ECO:0007669"/>
    <property type="project" value="TreeGrafter"/>
</dbReference>
<keyword evidence="4" id="KW-1185">Reference proteome</keyword>
<dbReference type="PANTHER" id="PTHR45527:SF1">
    <property type="entry name" value="FATTY ACID SYNTHASE"/>
    <property type="match status" value="1"/>
</dbReference>
<feature type="transmembrane region" description="Helical" evidence="1">
    <location>
        <begin position="1159"/>
        <end position="1179"/>
    </location>
</feature>
<keyword evidence="1" id="KW-1133">Transmembrane helix</keyword>
<keyword evidence="1" id="KW-0472">Membrane</keyword>
<evidence type="ECO:0000313" key="3">
    <source>
        <dbReference type="EMBL" id="SDS43716.1"/>
    </source>
</evidence>
<dbReference type="InterPro" id="IPR042099">
    <property type="entry name" value="ANL_N_sf"/>
</dbReference>
<dbReference type="CDD" id="cd05930">
    <property type="entry name" value="A_NRPS"/>
    <property type="match status" value="1"/>
</dbReference>
<dbReference type="InterPro" id="IPR011004">
    <property type="entry name" value="Trimer_LpxA-like_sf"/>
</dbReference>
<dbReference type="InterPro" id="IPR009081">
    <property type="entry name" value="PP-bd_ACP"/>
</dbReference>
<dbReference type="PROSITE" id="PS50075">
    <property type="entry name" value="CARRIER"/>
    <property type="match status" value="1"/>
</dbReference>
<organism evidence="3 4">
    <name type="scientific">Mucilaginibacter mallensis</name>
    <dbReference type="NCBI Taxonomy" id="652787"/>
    <lineage>
        <taxon>Bacteria</taxon>
        <taxon>Pseudomonadati</taxon>
        <taxon>Bacteroidota</taxon>
        <taxon>Sphingobacteriia</taxon>
        <taxon>Sphingobacteriales</taxon>
        <taxon>Sphingobacteriaceae</taxon>
        <taxon>Mucilaginibacter</taxon>
    </lineage>
</organism>
<dbReference type="InterPro" id="IPR045851">
    <property type="entry name" value="AMP-bd_C_sf"/>
</dbReference>
<dbReference type="SUPFAM" id="SSF56801">
    <property type="entry name" value="Acetyl-CoA synthetase-like"/>
    <property type="match status" value="1"/>
</dbReference>
<dbReference type="NCBIfam" id="TIGR02353">
    <property type="entry name" value="NRPS_term_dom"/>
    <property type="match status" value="1"/>
</dbReference>
<accession>A0A1H1S7H1</accession>
<name>A0A1H1S7H1_MUCMA</name>
<sequence>MYAAYGLNLERILPVMSNLSVAFGSYRPDLISNETLVDLFKNSVKHFAGNTALIFHDRQLTYAELDKWSDAIALHLVNNGITRKSTVGIWWPRGLELHAAILGIIKSGAAYVPVDRETPAERLEMILTEIGASACFSMEALNVACPVLQIPTYEETTAILSSIPKNELISPEPEDMAYILYTSGSTGKPKGIPIGHKQICHLVRAEQDVFNVTATDKVYQGFSVSFDMWCEETWLSYFAGATLWVADNTTSKSIDELGSVLQKENITILHAVPSLLAVMHNEVPSLRLINAGGEACTPQVLAKWAGNGLAFYNSYGPTETTVTATIAKLTEEDDIVIGHPLPNYNLAVIDADMNLMPLGEPGELVITGPGVSEGYIGLPELTRQKFIPKPVSLAVLPGDMVYRTGDAAIMLKNRAVKLQGRMDDQVKLRGYRIELGEIESRMNMLAGVSAAAVGIKKDSHDRDHLVGYVMMEDSVCIDDKLLRMELSKTLPAYMIPGNIVSLREMPRLPSGKIDRKALPVPDELENELEDIVIDADAPVGDKVMAILHNVFPSRDIDPSMDFFDDLGGHSLLAAAFVSQLRREAALPYVALKDVYLHRPISSLIAHWEEEQQAQQPSKQRIFNKVPKLRYLLCWAAQSVSLLAIYGLLAFQIFIPYLGYYYVNEETGSLGYSIVTSLMLFALIPPLFTLVCIAGKWLLIGKMKEGDYPLWGSYYFRWWLVKSIQRLLPAQFLSGSPLYPVYLRWLGMKIAPDAQISSFEFGAEDLITIGSDASLSSKTHLNNAFVEDGMLKLRKITIGDHAYIGSSSIVSGDSVIADWGELQDLSCLQAGKTIAEAEVWRGSPAQLKEKKKIEDLPQPLVVSRKDRIKYNTLFMICIQAFPLIILLPLLPTIITINKLDDAAADYNFNYMVTAPLLALLYIMLFAAETIIITRILQYDLKPGKYPIYSMAYVRKWFADQVLSINLVVLHPIYATVFISGFFRALGAKVGKGAEISTAGSVTHPLLEIGDGAFVADAVTLGEADVRGQQLILEKTVIDGNSFVGNSALIPQGYHLQSDMLIGVLSVPPDQEQMSGIGGSDWFGSPAIRLPRRQESNVFNAALTTKPKFIRRLARGTVEFIRTILPESAIICSSILFIAYGHDLVTQEPLWKIILLFPFYYLFYMGLPAFLLTVLLKWLFVGKYKPLQKPMWTWTVWRSEAITSTYEALSVPFLLFYMQGTPWLPLLLRLLGVKTGKRVWMNTTDITEFDMVSIGDDAALNSDCGPQTHLFEDRVMKVGPVKIGARSTIGAGTIVLYDSEIGDDTCVEALSLIMKGERLAPGTNWAGSPVKPS</sequence>
<proteinExistence type="predicted"/>
<dbReference type="Pfam" id="PF00550">
    <property type="entry name" value="PP-binding"/>
    <property type="match status" value="1"/>
</dbReference>
<evidence type="ECO:0000259" key="2">
    <source>
        <dbReference type="PROSITE" id="PS50075"/>
    </source>
</evidence>
<feature type="transmembrane region" description="Helical" evidence="1">
    <location>
        <begin position="630"/>
        <end position="657"/>
    </location>
</feature>
<dbReference type="STRING" id="652787.SAMN05216490_1152"/>
<dbReference type="PANTHER" id="PTHR45527">
    <property type="entry name" value="NONRIBOSOMAL PEPTIDE SYNTHETASE"/>
    <property type="match status" value="1"/>
</dbReference>
<feature type="transmembrane region" description="Helical" evidence="1">
    <location>
        <begin position="915"/>
        <end position="935"/>
    </location>
</feature>
<dbReference type="Gene3D" id="3.40.50.12780">
    <property type="entry name" value="N-terminal domain of ligase-like"/>
    <property type="match status" value="1"/>
</dbReference>
<feature type="transmembrane region" description="Helical" evidence="1">
    <location>
        <begin position="872"/>
        <end position="895"/>
    </location>
</feature>
<dbReference type="Proteomes" id="UP000199679">
    <property type="component" value="Chromosome I"/>
</dbReference>
<feature type="domain" description="Carrier" evidence="2">
    <location>
        <begin position="534"/>
        <end position="611"/>
    </location>
</feature>
<gene>
    <name evidence="3" type="ORF">SAMN05216490_1152</name>
</gene>
<dbReference type="Gene3D" id="2.160.10.10">
    <property type="entry name" value="Hexapeptide repeat proteins"/>
    <property type="match status" value="2"/>
</dbReference>
<dbReference type="GO" id="GO:0005737">
    <property type="term" value="C:cytoplasm"/>
    <property type="evidence" value="ECO:0007669"/>
    <property type="project" value="TreeGrafter"/>
</dbReference>
<dbReference type="GO" id="GO:0043041">
    <property type="term" value="P:amino acid activation for nonribosomal peptide biosynthetic process"/>
    <property type="evidence" value="ECO:0007669"/>
    <property type="project" value="TreeGrafter"/>
</dbReference>
<dbReference type="InterPro" id="IPR010071">
    <property type="entry name" value="AA_adenyl_dom"/>
</dbReference>
<protein>
    <recommendedName>
        <fullName evidence="2">Carrier domain-containing protein</fullName>
    </recommendedName>
</protein>
<dbReference type="SUPFAM" id="SSF47336">
    <property type="entry name" value="ACP-like"/>
    <property type="match status" value="1"/>
</dbReference>
<feature type="transmembrane region" description="Helical" evidence="1">
    <location>
        <begin position="669"/>
        <end position="693"/>
    </location>
</feature>
<dbReference type="EMBL" id="LT629740">
    <property type="protein sequence ID" value="SDS43716.1"/>
    <property type="molecule type" value="Genomic_DNA"/>
</dbReference>
<evidence type="ECO:0000256" key="1">
    <source>
        <dbReference type="SAM" id="Phobius"/>
    </source>
</evidence>
<dbReference type="GO" id="GO:0044550">
    <property type="term" value="P:secondary metabolite biosynthetic process"/>
    <property type="evidence" value="ECO:0007669"/>
    <property type="project" value="TreeGrafter"/>
</dbReference>
<dbReference type="NCBIfam" id="TIGR01733">
    <property type="entry name" value="AA-adenyl-dom"/>
    <property type="match status" value="1"/>
</dbReference>
<dbReference type="SUPFAM" id="SSF51161">
    <property type="entry name" value="Trimeric LpxA-like enzymes"/>
    <property type="match status" value="3"/>
</dbReference>
<reference evidence="3 4" key="1">
    <citation type="submission" date="2016-10" db="EMBL/GenBank/DDBJ databases">
        <authorList>
            <person name="de Groot N.N."/>
        </authorList>
    </citation>
    <scope>NUCLEOTIDE SEQUENCE [LARGE SCALE GENOMIC DNA]</scope>
    <source>
        <strain evidence="3 4">MP1X4</strain>
    </source>
</reference>
<keyword evidence="1" id="KW-0812">Transmembrane</keyword>
<evidence type="ECO:0000313" key="4">
    <source>
        <dbReference type="Proteomes" id="UP000199679"/>
    </source>
</evidence>
<dbReference type="Gene3D" id="1.10.1200.10">
    <property type="entry name" value="ACP-like"/>
    <property type="match status" value="1"/>
</dbReference>
<feature type="transmembrane region" description="Helical" evidence="1">
    <location>
        <begin position="1118"/>
        <end position="1139"/>
    </location>
</feature>
<dbReference type="InterPro" id="IPR036736">
    <property type="entry name" value="ACP-like_sf"/>
</dbReference>
<dbReference type="Pfam" id="PF00501">
    <property type="entry name" value="AMP-binding"/>
    <property type="match status" value="1"/>
</dbReference>